<evidence type="ECO:0000313" key="2">
    <source>
        <dbReference type="Proteomes" id="UP000437709"/>
    </source>
</evidence>
<keyword evidence="1" id="KW-0560">Oxidoreductase</keyword>
<evidence type="ECO:0000313" key="1">
    <source>
        <dbReference type="EMBL" id="MPV35648.1"/>
    </source>
</evidence>
<sequence>MTDNDVDKQTDLLITTVEAKLPPSAEWTFPGGYPNSLALGVIDAIQSMGVRYGSVVKVVSRYCHHRDRDGGDAYTDGLSELRTTFDELGVAEWSATIGNGHRTSTAPGAPLKAEAIYRAANALTSRGINSVDDLQKAASNGELDGIKAAWRAVPGQKSGISWRYLLMLAGVPGVKPDRMIRRFVEGAAGKSSALTDAAIATLVERAAEKLDVSSSVLDHTIWRHQSGREVRKPMDRPAAVSV</sequence>
<dbReference type="AlphaFoldDB" id="A0A6N7EFC8"/>
<name>A0A6N7EFC8_9MICO</name>
<dbReference type="Proteomes" id="UP000437709">
    <property type="component" value="Unassembled WGS sequence"/>
</dbReference>
<dbReference type="GO" id="GO:0004601">
    <property type="term" value="F:peroxidase activity"/>
    <property type="evidence" value="ECO:0007669"/>
    <property type="project" value="UniProtKB-KW"/>
</dbReference>
<organism evidence="1 2">
    <name type="scientific">Georgenia subflava</name>
    <dbReference type="NCBI Taxonomy" id="1622177"/>
    <lineage>
        <taxon>Bacteria</taxon>
        <taxon>Bacillati</taxon>
        <taxon>Actinomycetota</taxon>
        <taxon>Actinomycetes</taxon>
        <taxon>Micrococcales</taxon>
        <taxon>Bogoriellaceae</taxon>
        <taxon>Georgenia</taxon>
    </lineage>
</organism>
<keyword evidence="1" id="KW-0575">Peroxidase</keyword>
<proteinExistence type="predicted"/>
<dbReference type="EMBL" id="WHPC01000002">
    <property type="protein sequence ID" value="MPV35648.1"/>
    <property type="molecule type" value="Genomic_DNA"/>
</dbReference>
<comment type="caution">
    <text evidence="1">The sequence shown here is derived from an EMBL/GenBank/DDBJ whole genome shotgun (WGS) entry which is preliminary data.</text>
</comment>
<dbReference type="OrthoDB" id="2962349at2"/>
<gene>
    <name evidence="1" type="ORF">GB881_01045</name>
</gene>
<accession>A0A6N7EFC8</accession>
<reference evidence="1 2" key="1">
    <citation type="submission" date="2019-10" db="EMBL/GenBank/DDBJ databases">
        <title>Georgenia wutianyii sp. nov. and Georgenia yuyongxinii sp. nov. isolated from plateau pika (Ochotona curzoniae) in the Qinghai-Tibet plateau of China.</title>
        <authorList>
            <person name="Tian Z."/>
        </authorList>
    </citation>
    <scope>NUCLEOTIDE SEQUENCE [LARGE SCALE GENOMIC DNA]</scope>
    <source>
        <strain evidence="1 2">JCM 19765</strain>
    </source>
</reference>
<dbReference type="RefSeq" id="WP_152196000.1">
    <property type="nucleotide sequence ID" value="NZ_VUKD01000004.1"/>
</dbReference>
<protein>
    <submittedName>
        <fullName evidence="1">Heme peroxidase</fullName>
    </submittedName>
</protein>
<keyword evidence="2" id="KW-1185">Reference proteome</keyword>